<protein>
    <submittedName>
        <fullName evidence="4">CHAT domain-containing protein</fullName>
    </submittedName>
</protein>
<feature type="repeat" description="TPR" evidence="1">
    <location>
        <begin position="61"/>
        <end position="94"/>
    </location>
</feature>
<dbReference type="RefSeq" id="WP_110018756.1">
    <property type="nucleotide sequence ID" value="NZ_QGTJ01000006.1"/>
</dbReference>
<feature type="domain" description="CHAT" evidence="3">
    <location>
        <begin position="425"/>
        <end position="689"/>
    </location>
</feature>
<dbReference type="InterPro" id="IPR019734">
    <property type="entry name" value="TPR_rpt"/>
</dbReference>
<dbReference type="EMBL" id="QGTJ01000006">
    <property type="protein sequence ID" value="PWV61078.1"/>
    <property type="molecule type" value="Genomic_DNA"/>
</dbReference>
<evidence type="ECO:0000259" key="3">
    <source>
        <dbReference type="Pfam" id="PF12770"/>
    </source>
</evidence>
<name>A0A317MTN2_9GAMM</name>
<keyword evidence="1" id="KW-0802">TPR repeat</keyword>
<dbReference type="Proteomes" id="UP000246569">
    <property type="component" value="Unassembled WGS sequence"/>
</dbReference>
<keyword evidence="5" id="KW-1185">Reference proteome</keyword>
<evidence type="ECO:0000313" key="5">
    <source>
        <dbReference type="Proteomes" id="UP000246569"/>
    </source>
</evidence>
<dbReference type="PROSITE" id="PS50005">
    <property type="entry name" value="TPR"/>
    <property type="match status" value="1"/>
</dbReference>
<dbReference type="InterPro" id="IPR024983">
    <property type="entry name" value="CHAT_dom"/>
</dbReference>
<dbReference type="Gene3D" id="1.25.40.10">
    <property type="entry name" value="Tetratricopeptide repeat domain"/>
    <property type="match status" value="2"/>
</dbReference>
<dbReference type="PANTHER" id="PTHR10098:SF108">
    <property type="entry name" value="TETRATRICOPEPTIDE REPEAT PROTEIN 28"/>
    <property type="match status" value="1"/>
</dbReference>
<sequence length="691" mass="75558">MEIGNAAQWCRRFLLLVWCGCCTVAGAQESVDALMAAGRYAEAIPRLQAQLETATDTATRVRMLVALGEAQTQYGDASAAEHSWTQALRLDPSPATHAAVRLVQGNGKLASHDREGAIADYRDAVRNADAAADALLGARARINLARLVTGGADTLLRQAESRLDGLADTSAVVMSRLAIGIRWLALSAAGRAERTFKTAEAQATRLGDARLGCYAQGYLGAALAARGQRTAALTATRRALATASQLAAPELLYRWQWQLGRLLAEQGERSAAIEVYRQAVAQLQVLRGELAANPGQPDRLYESLGPVYFGLADLLLQRAADSGERGEQDRREARDLIEQLRAAELRDYFGDECVTTFQTRITPVGGDQHTAIIYPILLPDRLEMLVGRGDALRQVTLPITRRALTEEVDALRRLLEKRSTNEYLPLAQRLYDRLLRPLEALLDGADTLVFVPDGALRTIPLGALHDGQRFVIERWVVAVTPGLKLTDARPLQRKNLQALVVGVSAPVQGLSALPAVRAEVDGVRAVFDGELLLDEDFSAERFSQALRRQPYAIVHIASHGSFGSDPRRTWLLTWDRRLDLDHIEQDIGVGRYRDEPLELLTLSACETAAGDERAALGLAGVALKAGARSALATLWQVDDRATEQLVTHFYQALRTQGKAAALRSAQLALLAERRYHHPGFWAPFLLIGNWQ</sequence>
<evidence type="ECO:0000313" key="4">
    <source>
        <dbReference type="EMBL" id="PWV61078.1"/>
    </source>
</evidence>
<dbReference type="SUPFAM" id="SSF48452">
    <property type="entry name" value="TPR-like"/>
    <property type="match status" value="1"/>
</dbReference>
<feature type="chain" id="PRO_5016334394" evidence="2">
    <location>
        <begin position="28"/>
        <end position="691"/>
    </location>
</feature>
<dbReference type="InterPro" id="IPR011990">
    <property type="entry name" value="TPR-like_helical_dom_sf"/>
</dbReference>
<proteinExistence type="predicted"/>
<dbReference type="OrthoDB" id="5558589at2"/>
<feature type="signal peptide" evidence="2">
    <location>
        <begin position="1"/>
        <end position="27"/>
    </location>
</feature>
<dbReference type="Pfam" id="PF12770">
    <property type="entry name" value="CHAT"/>
    <property type="match status" value="1"/>
</dbReference>
<dbReference type="AlphaFoldDB" id="A0A317MTN2"/>
<keyword evidence="2" id="KW-0732">Signal</keyword>
<dbReference type="SMART" id="SM00028">
    <property type="entry name" value="TPR"/>
    <property type="match status" value="3"/>
</dbReference>
<organism evidence="4 5">
    <name type="scientific">Plasticicumulans acidivorans</name>
    <dbReference type="NCBI Taxonomy" id="886464"/>
    <lineage>
        <taxon>Bacteria</taxon>
        <taxon>Pseudomonadati</taxon>
        <taxon>Pseudomonadota</taxon>
        <taxon>Gammaproteobacteria</taxon>
        <taxon>Candidatus Competibacteraceae</taxon>
        <taxon>Plasticicumulans</taxon>
    </lineage>
</organism>
<gene>
    <name evidence="4" type="ORF">C7443_10692</name>
</gene>
<evidence type="ECO:0000256" key="2">
    <source>
        <dbReference type="SAM" id="SignalP"/>
    </source>
</evidence>
<comment type="caution">
    <text evidence="4">The sequence shown here is derived from an EMBL/GenBank/DDBJ whole genome shotgun (WGS) entry which is preliminary data.</text>
</comment>
<reference evidence="4 5" key="1">
    <citation type="submission" date="2018-05" db="EMBL/GenBank/DDBJ databases">
        <title>Genomic Encyclopedia of Type Strains, Phase IV (KMG-IV): sequencing the most valuable type-strain genomes for metagenomic binning, comparative biology and taxonomic classification.</title>
        <authorList>
            <person name="Goeker M."/>
        </authorList>
    </citation>
    <scope>NUCLEOTIDE SEQUENCE [LARGE SCALE GENOMIC DNA]</scope>
    <source>
        <strain evidence="4 5">DSM 23606</strain>
    </source>
</reference>
<dbReference type="PANTHER" id="PTHR10098">
    <property type="entry name" value="RAPSYN-RELATED"/>
    <property type="match status" value="1"/>
</dbReference>
<accession>A0A317MTN2</accession>
<evidence type="ECO:0000256" key="1">
    <source>
        <dbReference type="PROSITE-ProRule" id="PRU00339"/>
    </source>
</evidence>